<dbReference type="InterPro" id="IPR010998">
    <property type="entry name" value="Integrase_recombinase_N"/>
</dbReference>
<evidence type="ECO:0000256" key="4">
    <source>
        <dbReference type="PROSITE-ProRule" id="PRU01248"/>
    </source>
</evidence>
<accession>A0A517XWB8</accession>
<dbReference type="SUPFAM" id="SSF56349">
    <property type="entry name" value="DNA breaking-rejoining enzymes"/>
    <property type="match status" value="1"/>
</dbReference>
<dbReference type="PROSITE" id="PS51900">
    <property type="entry name" value="CB"/>
    <property type="match status" value="1"/>
</dbReference>
<organism evidence="7 8">
    <name type="scientific">Urbifossiella limnaea</name>
    <dbReference type="NCBI Taxonomy" id="2528023"/>
    <lineage>
        <taxon>Bacteria</taxon>
        <taxon>Pseudomonadati</taxon>
        <taxon>Planctomycetota</taxon>
        <taxon>Planctomycetia</taxon>
        <taxon>Gemmatales</taxon>
        <taxon>Gemmataceae</taxon>
        <taxon>Urbifossiella</taxon>
    </lineage>
</organism>
<dbReference type="GO" id="GO:0003677">
    <property type="term" value="F:DNA binding"/>
    <property type="evidence" value="ECO:0007669"/>
    <property type="project" value="UniProtKB-UniRule"/>
</dbReference>
<dbReference type="InterPro" id="IPR011010">
    <property type="entry name" value="DNA_brk_join_enz"/>
</dbReference>
<proteinExistence type="predicted"/>
<dbReference type="EMBL" id="CP036273">
    <property type="protein sequence ID" value="QDU21805.1"/>
    <property type="molecule type" value="Genomic_DNA"/>
</dbReference>
<dbReference type="OrthoDB" id="211066at2"/>
<sequence>MAKARSFRVGKVTGYLRGRVWYLCYFEHGKRRRPRAGADRDAARQLAAQVNAQLETGAPSALGFEPIGIPALRRDWLDHHEQVRRSSVQSINRYRTATEHLLRFLSDHPLRHAGMFSASHAADFVRHLRAARVSPNGHPNTPTRPLLDKGVRYVLECCRALFNHAARRRHLPPYAGNPFAAVEIDRIPVESARPITLLTADQEREFLGACDDWQFPVFLTLILTGLRPGELCHLLLPDDLDLAAGLVRVRNKPRLGWQVKTRNQRDMPLVPALADVLRVHLAGRTSGPVFLRRTWTADGPRFDASSPAALEAELSRRLASRDATRGESDRDVRRRLARRLWRDAGAVDEGRVRVEFIRAAGAAGLAGQTAPKVLRHQFATALQEGRVDPLVRNILMGHAAAGVRSAGHGLGMTAVYTHTRPETVREQLLAALADRAAAAAAREWVSRHNQLLV</sequence>
<evidence type="ECO:0000256" key="3">
    <source>
        <dbReference type="ARBA" id="ARBA00023172"/>
    </source>
</evidence>
<dbReference type="PROSITE" id="PS51898">
    <property type="entry name" value="TYR_RECOMBINASE"/>
    <property type="match status" value="1"/>
</dbReference>
<dbReference type="RefSeq" id="WP_145241039.1">
    <property type="nucleotide sequence ID" value="NZ_CP036273.1"/>
</dbReference>
<keyword evidence="8" id="KW-1185">Reference proteome</keyword>
<dbReference type="KEGG" id="uli:ETAA1_37780"/>
<dbReference type="InterPro" id="IPR044068">
    <property type="entry name" value="CB"/>
</dbReference>
<evidence type="ECO:0000313" key="7">
    <source>
        <dbReference type="EMBL" id="QDU21805.1"/>
    </source>
</evidence>
<dbReference type="PANTHER" id="PTHR30349:SF91">
    <property type="entry name" value="INTA PROTEIN"/>
    <property type="match status" value="1"/>
</dbReference>
<dbReference type="PANTHER" id="PTHR30349">
    <property type="entry name" value="PHAGE INTEGRASE-RELATED"/>
    <property type="match status" value="1"/>
</dbReference>
<dbReference type="AlphaFoldDB" id="A0A517XWB8"/>
<feature type="domain" description="Core-binding (CB)" evidence="6">
    <location>
        <begin position="67"/>
        <end position="166"/>
    </location>
</feature>
<protein>
    <submittedName>
        <fullName evidence="7">Site-specific tyrosine recombinase XerC</fullName>
    </submittedName>
</protein>
<evidence type="ECO:0000259" key="6">
    <source>
        <dbReference type="PROSITE" id="PS51900"/>
    </source>
</evidence>
<dbReference type="GO" id="GO:0006310">
    <property type="term" value="P:DNA recombination"/>
    <property type="evidence" value="ECO:0007669"/>
    <property type="project" value="UniProtKB-KW"/>
</dbReference>
<gene>
    <name evidence="7" type="ORF">ETAA1_37780</name>
</gene>
<reference evidence="7 8" key="1">
    <citation type="submission" date="2019-02" db="EMBL/GenBank/DDBJ databases">
        <title>Deep-cultivation of Planctomycetes and their phenomic and genomic characterization uncovers novel biology.</title>
        <authorList>
            <person name="Wiegand S."/>
            <person name="Jogler M."/>
            <person name="Boedeker C."/>
            <person name="Pinto D."/>
            <person name="Vollmers J."/>
            <person name="Rivas-Marin E."/>
            <person name="Kohn T."/>
            <person name="Peeters S.H."/>
            <person name="Heuer A."/>
            <person name="Rast P."/>
            <person name="Oberbeckmann S."/>
            <person name="Bunk B."/>
            <person name="Jeske O."/>
            <person name="Meyerdierks A."/>
            <person name="Storesund J.E."/>
            <person name="Kallscheuer N."/>
            <person name="Luecker S."/>
            <person name="Lage O.M."/>
            <person name="Pohl T."/>
            <person name="Merkel B.J."/>
            <person name="Hornburger P."/>
            <person name="Mueller R.-W."/>
            <person name="Bruemmer F."/>
            <person name="Labrenz M."/>
            <person name="Spormann A.M."/>
            <person name="Op den Camp H."/>
            <person name="Overmann J."/>
            <person name="Amann R."/>
            <person name="Jetten M.S.M."/>
            <person name="Mascher T."/>
            <person name="Medema M.H."/>
            <person name="Devos D.P."/>
            <person name="Kaster A.-K."/>
            <person name="Ovreas L."/>
            <person name="Rohde M."/>
            <person name="Galperin M.Y."/>
            <person name="Jogler C."/>
        </authorList>
    </citation>
    <scope>NUCLEOTIDE SEQUENCE [LARGE SCALE GENOMIC DNA]</scope>
    <source>
        <strain evidence="7 8">ETA_A1</strain>
    </source>
</reference>
<evidence type="ECO:0000313" key="8">
    <source>
        <dbReference type="Proteomes" id="UP000319576"/>
    </source>
</evidence>
<evidence type="ECO:0000259" key="5">
    <source>
        <dbReference type="PROSITE" id="PS51898"/>
    </source>
</evidence>
<feature type="domain" description="Tyr recombinase" evidence="5">
    <location>
        <begin position="193"/>
        <end position="429"/>
    </location>
</feature>
<dbReference type="Pfam" id="PF00589">
    <property type="entry name" value="Phage_integrase"/>
    <property type="match status" value="1"/>
</dbReference>
<dbReference type="InterPro" id="IPR013762">
    <property type="entry name" value="Integrase-like_cat_sf"/>
</dbReference>
<dbReference type="GO" id="GO:0015074">
    <property type="term" value="P:DNA integration"/>
    <property type="evidence" value="ECO:0007669"/>
    <property type="project" value="UniProtKB-KW"/>
</dbReference>
<evidence type="ECO:0000256" key="1">
    <source>
        <dbReference type="ARBA" id="ARBA00022908"/>
    </source>
</evidence>
<dbReference type="Gene3D" id="1.10.443.10">
    <property type="entry name" value="Intergrase catalytic core"/>
    <property type="match status" value="1"/>
</dbReference>
<dbReference type="Gene3D" id="1.10.150.130">
    <property type="match status" value="1"/>
</dbReference>
<dbReference type="InterPro" id="IPR050090">
    <property type="entry name" value="Tyrosine_recombinase_XerCD"/>
</dbReference>
<keyword evidence="2 4" id="KW-0238">DNA-binding</keyword>
<keyword evidence="1" id="KW-0229">DNA integration</keyword>
<name>A0A517XWB8_9BACT</name>
<dbReference type="InterPro" id="IPR002104">
    <property type="entry name" value="Integrase_catalytic"/>
</dbReference>
<keyword evidence="3" id="KW-0233">DNA recombination</keyword>
<evidence type="ECO:0000256" key="2">
    <source>
        <dbReference type="ARBA" id="ARBA00023125"/>
    </source>
</evidence>
<dbReference type="Proteomes" id="UP000319576">
    <property type="component" value="Chromosome"/>
</dbReference>